<dbReference type="Gene3D" id="3.90.280.10">
    <property type="entry name" value="PEBP-like"/>
    <property type="match status" value="1"/>
</dbReference>
<evidence type="ECO:0000256" key="1">
    <source>
        <dbReference type="ARBA" id="ARBA00007091"/>
    </source>
</evidence>
<dbReference type="CDD" id="cd00866">
    <property type="entry name" value="PEBP_euk"/>
    <property type="match status" value="1"/>
</dbReference>
<dbReference type="Proteomes" id="UP000324897">
    <property type="component" value="Unassembled WGS sequence"/>
</dbReference>
<dbReference type="InterPro" id="IPR036610">
    <property type="entry name" value="PEBP-like_sf"/>
</dbReference>
<dbReference type="Pfam" id="PF01161">
    <property type="entry name" value="PBP"/>
    <property type="match status" value="1"/>
</dbReference>
<comment type="similarity">
    <text evidence="1">Belongs to the phosphatidylethanolamine-binding protein family.</text>
</comment>
<protein>
    <submittedName>
        <fullName evidence="2">Uncharacterized protein</fullName>
    </submittedName>
</protein>
<keyword evidence="3" id="KW-1185">Reference proteome</keyword>
<organism evidence="2 3">
    <name type="scientific">Eragrostis curvula</name>
    <name type="common">weeping love grass</name>
    <dbReference type="NCBI Taxonomy" id="38414"/>
    <lineage>
        <taxon>Eukaryota</taxon>
        <taxon>Viridiplantae</taxon>
        <taxon>Streptophyta</taxon>
        <taxon>Embryophyta</taxon>
        <taxon>Tracheophyta</taxon>
        <taxon>Spermatophyta</taxon>
        <taxon>Magnoliopsida</taxon>
        <taxon>Liliopsida</taxon>
        <taxon>Poales</taxon>
        <taxon>Poaceae</taxon>
        <taxon>PACMAD clade</taxon>
        <taxon>Chloridoideae</taxon>
        <taxon>Eragrostideae</taxon>
        <taxon>Eragrostidinae</taxon>
        <taxon>Eragrostis</taxon>
    </lineage>
</organism>
<gene>
    <name evidence="2" type="ORF">EJB05_38993</name>
</gene>
<dbReference type="PANTHER" id="PTHR11362:SF23">
    <property type="entry name" value="OS04G0488400 PROTEIN"/>
    <property type="match status" value="1"/>
</dbReference>
<dbReference type="Gramene" id="TVU15471">
    <property type="protein sequence ID" value="TVU15471"/>
    <property type="gene ID" value="EJB05_38993"/>
</dbReference>
<dbReference type="InterPro" id="IPR001858">
    <property type="entry name" value="Phosphatidylethanolamine-bd_CS"/>
</dbReference>
<dbReference type="PROSITE" id="PS01220">
    <property type="entry name" value="PBP"/>
    <property type="match status" value="1"/>
</dbReference>
<dbReference type="SUPFAM" id="SSF49777">
    <property type="entry name" value="PEBP-like"/>
    <property type="match status" value="1"/>
</dbReference>
<evidence type="ECO:0000313" key="2">
    <source>
        <dbReference type="EMBL" id="TVU15471.1"/>
    </source>
</evidence>
<dbReference type="AlphaFoldDB" id="A0A5J9TXQ9"/>
<sequence length="219" mass="24497">MSRDPLVVGHVVGDILDPFIKSASLKVLYGNKELTNGCELKPSQVANEPRIEIAGRDVRNLYTLVMVDPDSPSPSNPTKREYLHWLVTDIPESTNASQDNPLSYDRSKVVQTNSSKSGFDSIFTDERNIHIDALQHVCTNFTTGTEVVGYESPKPTAGIHRFVFVLFRQSVQQTVYAPGWRPNFNTRDFSAVYNLGPPIAAVFFNCQRENGCGGRRYIK</sequence>
<evidence type="ECO:0000313" key="3">
    <source>
        <dbReference type="Proteomes" id="UP000324897"/>
    </source>
</evidence>
<feature type="non-terminal residue" evidence="2">
    <location>
        <position position="1"/>
    </location>
</feature>
<dbReference type="PANTHER" id="PTHR11362">
    <property type="entry name" value="PHOSPHATIDYLETHANOLAMINE-BINDING PROTEIN"/>
    <property type="match status" value="1"/>
</dbReference>
<dbReference type="InterPro" id="IPR008914">
    <property type="entry name" value="PEBP"/>
</dbReference>
<accession>A0A5J9TXQ9</accession>
<proteinExistence type="inferred from homology"/>
<dbReference type="OrthoDB" id="2506647at2759"/>
<dbReference type="EMBL" id="RWGY01000031">
    <property type="protein sequence ID" value="TVU15471.1"/>
    <property type="molecule type" value="Genomic_DNA"/>
</dbReference>
<comment type="caution">
    <text evidence="2">The sequence shown here is derived from an EMBL/GenBank/DDBJ whole genome shotgun (WGS) entry which is preliminary data.</text>
</comment>
<reference evidence="2 3" key="1">
    <citation type="journal article" date="2019" name="Sci. Rep.">
        <title>A high-quality genome of Eragrostis curvula grass provides insights into Poaceae evolution and supports new strategies to enhance forage quality.</title>
        <authorList>
            <person name="Carballo J."/>
            <person name="Santos B.A.C.M."/>
            <person name="Zappacosta D."/>
            <person name="Garbus I."/>
            <person name="Selva J.P."/>
            <person name="Gallo C.A."/>
            <person name="Diaz A."/>
            <person name="Albertini E."/>
            <person name="Caccamo M."/>
            <person name="Echenique V."/>
        </authorList>
    </citation>
    <scope>NUCLEOTIDE SEQUENCE [LARGE SCALE GENOMIC DNA]</scope>
    <source>
        <strain evidence="3">cv. Victoria</strain>
        <tissue evidence="2">Leaf</tissue>
    </source>
</reference>
<dbReference type="InterPro" id="IPR035810">
    <property type="entry name" value="PEBP_euk"/>
</dbReference>
<name>A0A5J9TXQ9_9POAL</name>